<comment type="caution">
    <text evidence="1">The sequence shown here is derived from an EMBL/GenBank/DDBJ whole genome shotgun (WGS) entry which is preliminary data.</text>
</comment>
<evidence type="ECO:0000313" key="1">
    <source>
        <dbReference type="EMBL" id="MBB5042034.1"/>
    </source>
</evidence>
<dbReference type="RefSeq" id="WP_184142302.1">
    <property type="nucleotide sequence ID" value="NZ_JACHIK010000004.1"/>
</dbReference>
<keyword evidence="2" id="KW-1185">Reference proteome</keyword>
<dbReference type="EMBL" id="JACHIK010000004">
    <property type="protein sequence ID" value="MBB5042034.1"/>
    <property type="molecule type" value="Genomic_DNA"/>
</dbReference>
<organism evidence="1 2">
    <name type="scientific">Shinella fusca</name>
    <dbReference type="NCBI Taxonomy" id="544480"/>
    <lineage>
        <taxon>Bacteria</taxon>
        <taxon>Pseudomonadati</taxon>
        <taxon>Pseudomonadota</taxon>
        <taxon>Alphaproteobacteria</taxon>
        <taxon>Hyphomicrobiales</taxon>
        <taxon>Rhizobiaceae</taxon>
        <taxon>Shinella</taxon>
    </lineage>
</organism>
<gene>
    <name evidence="1" type="ORF">HNQ66_001430</name>
</gene>
<dbReference type="AlphaFoldDB" id="A0A7W8DTJ9"/>
<reference evidence="1 2" key="1">
    <citation type="submission" date="2020-08" db="EMBL/GenBank/DDBJ databases">
        <title>Genomic Encyclopedia of Type Strains, Phase IV (KMG-IV): sequencing the most valuable type-strain genomes for metagenomic binning, comparative biology and taxonomic classification.</title>
        <authorList>
            <person name="Goeker M."/>
        </authorList>
    </citation>
    <scope>NUCLEOTIDE SEQUENCE [LARGE SCALE GENOMIC DNA]</scope>
    <source>
        <strain evidence="1 2">DSM 21319</strain>
    </source>
</reference>
<dbReference type="Proteomes" id="UP000535406">
    <property type="component" value="Unassembled WGS sequence"/>
</dbReference>
<sequence>MSAGASPGAPRINWRWTSLAIVVAGTLLFIGANAHLVHVALRSQPDCVQHLKSEGAGGTFRAAQSSC</sequence>
<evidence type="ECO:0000313" key="2">
    <source>
        <dbReference type="Proteomes" id="UP000535406"/>
    </source>
</evidence>
<proteinExistence type="predicted"/>
<protein>
    <submittedName>
        <fullName evidence="1">Uncharacterized protein</fullName>
    </submittedName>
</protein>
<accession>A0A7W8DTJ9</accession>
<name>A0A7W8DTJ9_9HYPH</name>